<dbReference type="EMBL" id="JARJLG010000003">
    <property type="protein sequence ID" value="KAJ7782478.1"/>
    <property type="molecule type" value="Genomic_DNA"/>
</dbReference>
<evidence type="ECO:0000313" key="1">
    <source>
        <dbReference type="EMBL" id="KAJ7782478.1"/>
    </source>
</evidence>
<gene>
    <name evidence="1" type="ORF">DFH07DRAFT_323503</name>
</gene>
<keyword evidence="2" id="KW-1185">Reference proteome</keyword>
<comment type="caution">
    <text evidence="1">The sequence shown here is derived from an EMBL/GenBank/DDBJ whole genome shotgun (WGS) entry which is preliminary data.</text>
</comment>
<reference evidence="1" key="1">
    <citation type="submission" date="2023-03" db="EMBL/GenBank/DDBJ databases">
        <title>Massive genome expansion in bonnet fungi (Mycena s.s.) driven by repeated elements and novel gene families across ecological guilds.</title>
        <authorList>
            <consortium name="Lawrence Berkeley National Laboratory"/>
            <person name="Harder C.B."/>
            <person name="Miyauchi S."/>
            <person name="Viragh M."/>
            <person name="Kuo A."/>
            <person name="Thoen E."/>
            <person name="Andreopoulos B."/>
            <person name="Lu D."/>
            <person name="Skrede I."/>
            <person name="Drula E."/>
            <person name="Henrissat B."/>
            <person name="Morin E."/>
            <person name="Kohler A."/>
            <person name="Barry K."/>
            <person name="LaButti K."/>
            <person name="Morin E."/>
            <person name="Salamov A."/>
            <person name="Lipzen A."/>
            <person name="Mereny Z."/>
            <person name="Hegedus B."/>
            <person name="Baldrian P."/>
            <person name="Stursova M."/>
            <person name="Weitz H."/>
            <person name="Taylor A."/>
            <person name="Grigoriev I.V."/>
            <person name="Nagy L.G."/>
            <person name="Martin F."/>
            <person name="Kauserud H."/>
        </authorList>
    </citation>
    <scope>NUCLEOTIDE SEQUENCE</scope>
    <source>
        <strain evidence="1">CBHHK188m</strain>
    </source>
</reference>
<proteinExistence type="predicted"/>
<accession>A0AAD7NZS3</accession>
<sequence length="176" mass="19784">MWKHTRLGTCPLSISLESGLDYSTNRQPASDLFLQVLISFSSRWCCIAFTISVAIMKSLSHLTENDVPMLQDIMIVRENPVPLGAVHPIPNTRQRAAFGIFRGPKISSFYVSRPGFGRMAELPLRWSQLTALSLLFYEDNSVLTGLTSKRALEILSRCPQLRMCSLSIYDDNSTQL</sequence>
<evidence type="ECO:0000313" key="2">
    <source>
        <dbReference type="Proteomes" id="UP001215280"/>
    </source>
</evidence>
<organism evidence="1 2">
    <name type="scientific">Mycena maculata</name>
    <dbReference type="NCBI Taxonomy" id="230809"/>
    <lineage>
        <taxon>Eukaryota</taxon>
        <taxon>Fungi</taxon>
        <taxon>Dikarya</taxon>
        <taxon>Basidiomycota</taxon>
        <taxon>Agaricomycotina</taxon>
        <taxon>Agaricomycetes</taxon>
        <taxon>Agaricomycetidae</taxon>
        <taxon>Agaricales</taxon>
        <taxon>Marasmiineae</taxon>
        <taxon>Mycenaceae</taxon>
        <taxon>Mycena</taxon>
    </lineage>
</organism>
<protein>
    <submittedName>
        <fullName evidence="1">Uncharacterized protein</fullName>
    </submittedName>
</protein>
<name>A0AAD7NZS3_9AGAR</name>
<dbReference type="AlphaFoldDB" id="A0AAD7NZS3"/>
<dbReference type="Proteomes" id="UP001215280">
    <property type="component" value="Unassembled WGS sequence"/>
</dbReference>